<protein>
    <recommendedName>
        <fullName evidence="3">DegT/DnrJ/EryC1/StrS aminotransferase family protein</fullName>
    </recommendedName>
</protein>
<comment type="caution">
    <text evidence="1">The sequence shown here is derived from an EMBL/GenBank/DDBJ whole genome shotgun (WGS) entry which is preliminary data.</text>
</comment>
<evidence type="ECO:0000313" key="2">
    <source>
        <dbReference type="Proteomes" id="UP001595989"/>
    </source>
</evidence>
<dbReference type="InterPro" id="IPR015424">
    <property type="entry name" value="PyrdxlP-dep_Trfase"/>
</dbReference>
<dbReference type="Gene3D" id="3.90.1150.10">
    <property type="entry name" value="Aspartate Aminotransferase, domain 1"/>
    <property type="match status" value="1"/>
</dbReference>
<gene>
    <name evidence="1" type="ORF">ACFO3D_06920</name>
</gene>
<dbReference type="SUPFAM" id="SSF53383">
    <property type="entry name" value="PLP-dependent transferases"/>
    <property type="match status" value="1"/>
</dbReference>
<dbReference type="InterPro" id="IPR015422">
    <property type="entry name" value="PyrdxlP-dep_Trfase_small"/>
</dbReference>
<name>A0ABV9DJD2_9BACI</name>
<proteinExistence type="predicted"/>
<accession>A0ABV9DJD2</accession>
<evidence type="ECO:0008006" key="3">
    <source>
        <dbReference type="Google" id="ProtNLM"/>
    </source>
</evidence>
<dbReference type="InterPro" id="IPR015421">
    <property type="entry name" value="PyrdxlP-dep_Trfase_major"/>
</dbReference>
<dbReference type="RefSeq" id="WP_390294154.1">
    <property type="nucleotide sequence ID" value="NZ_JBHSFU010000004.1"/>
</dbReference>
<evidence type="ECO:0000313" key="1">
    <source>
        <dbReference type="EMBL" id="MFC4557938.1"/>
    </source>
</evidence>
<organism evidence="1 2">
    <name type="scientific">Virgibacillus kekensis</name>
    <dbReference type="NCBI Taxonomy" id="202261"/>
    <lineage>
        <taxon>Bacteria</taxon>
        <taxon>Bacillati</taxon>
        <taxon>Bacillota</taxon>
        <taxon>Bacilli</taxon>
        <taxon>Bacillales</taxon>
        <taxon>Bacillaceae</taxon>
        <taxon>Virgibacillus</taxon>
    </lineage>
</organism>
<dbReference type="Gene3D" id="3.40.640.10">
    <property type="entry name" value="Type I PLP-dependent aspartate aminotransferase-like (Major domain)"/>
    <property type="match status" value="1"/>
</dbReference>
<sequence length="351" mass="40797">MEIGSEFWIDNIPEDTTYKGMPNWLNNFGDSILTSSGRGAISLLLQQVAPYNKSVLLPAYICDSVLLPFIEDGYTCYFYEVDEKLSPIIESIEVYENIGVFLHMGYYGFQTNFNLLSVLQYFQRQSTIIIEDVTHTLFSHFYRYKENDFYVGSIRKWFGVPSGGFLASPKKNLKRPEFTNDEISGLRTAALVNKANYMKTNDESLKSLFLNQFSDAEILLDKDLNPYSIDSLSMKLINSLDGYELVSRRRENFRALLEGLNSVSYLETQFKHLAKYECPMFYPVIIKEKRNDVRKKLIDERIYCPVHWPIPDQIKETNLNLDIYNTILSIPCDQRYGLDEMERIISIFQSL</sequence>
<dbReference type="Proteomes" id="UP001595989">
    <property type="component" value="Unassembled WGS sequence"/>
</dbReference>
<dbReference type="EMBL" id="JBHSFU010000004">
    <property type="protein sequence ID" value="MFC4557938.1"/>
    <property type="molecule type" value="Genomic_DNA"/>
</dbReference>
<reference evidence="2" key="1">
    <citation type="journal article" date="2019" name="Int. J. Syst. Evol. Microbiol.">
        <title>The Global Catalogue of Microorganisms (GCM) 10K type strain sequencing project: providing services to taxonomists for standard genome sequencing and annotation.</title>
        <authorList>
            <consortium name="The Broad Institute Genomics Platform"/>
            <consortium name="The Broad Institute Genome Sequencing Center for Infectious Disease"/>
            <person name="Wu L."/>
            <person name="Ma J."/>
        </authorList>
    </citation>
    <scope>NUCLEOTIDE SEQUENCE [LARGE SCALE GENOMIC DNA]</scope>
    <source>
        <strain evidence="2">CGMCC 4.7426</strain>
    </source>
</reference>
<keyword evidence="2" id="KW-1185">Reference proteome</keyword>